<dbReference type="PANTHER" id="PTHR43227:SF11">
    <property type="entry name" value="BLL4140 PROTEIN"/>
    <property type="match status" value="1"/>
</dbReference>
<dbReference type="RefSeq" id="WP_258214253.1">
    <property type="nucleotide sequence ID" value="NZ_JANQBD010000010.1"/>
</dbReference>
<keyword evidence="4 7" id="KW-0812">Transmembrane</keyword>
<feature type="transmembrane region" description="Helical" evidence="7">
    <location>
        <begin position="287"/>
        <end position="306"/>
    </location>
</feature>
<evidence type="ECO:0000313" key="9">
    <source>
        <dbReference type="EMBL" id="MCR8632678.1"/>
    </source>
</evidence>
<keyword evidence="6 7" id="KW-0472">Membrane</keyword>
<evidence type="ECO:0000256" key="6">
    <source>
        <dbReference type="ARBA" id="ARBA00023136"/>
    </source>
</evidence>
<protein>
    <submittedName>
        <fullName evidence="9">ABC transporter permease subunit</fullName>
    </submittedName>
</protein>
<evidence type="ECO:0000256" key="7">
    <source>
        <dbReference type="RuleBase" id="RU363032"/>
    </source>
</evidence>
<dbReference type="PANTHER" id="PTHR43227">
    <property type="entry name" value="BLL4140 PROTEIN"/>
    <property type="match status" value="1"/>
</dbReference>
<keyword evidence="3" id="KW-1003">Cell membrane</keyword>
<dbReference type="InterPro" id="IPR000515">
    <property type="entry name" value="MetI-like"/>
</dbReference>
<feature type="transmembrane region" description="Helical" evidence="7">
    <location>
        <begin position="234"/>
        <end position="255"/>
    </location>
</feature>
<feature type="transmembrane region" description="Helical" evidence="7">
    <location>
        <begin position="104"/>
        <end position="126"/>
    </location>
</feature>
<gene>
    <name evidence="9" type="ORF">NV381_15845</name>
</gene>
<dbReference type="Proteomes" id="UP001300012">
    <property type="component" value="Unassembled WGS sequence"/>
</dbReference>
<dbReference type="Gene3D" id="1.10.3720.10">
    <property type="entry name" value="MetI-like"/>
    <property type="match status" value="1"/>
</dbReference>
<evidence type="ECO:0000256" key="4">
    <source>
        <dbReference type="ARBA" id="ARBA00022692"/>
    </source>
</evidence>
<dbReference type="InterPro" id="IPR050809">
    <property type="entry name" value="UgpAE/MalFG_permease"/>
</dbReference>
<feature type="transmembrane region" description="Helical" evidence="7">
    <location>
        <begin position="194"/>
        <end position="213"/>
    </location>
</feature>
<evidence type="ECO:0000256" key="3">
    <source>
        <dbReference type="ARBA" id="ARBA00022475"/>
    </source>
</evidence>
<evidence type="ECO:0000256" key="2">
    <source>
        <dbReference type="ARBA" id="ARBA00022448"/>
    </source>
</evidence>
<accession>A0ABT1YHL4</accession>
<keyword evidence="2 7" id="KW-0813">Transport</keyword>
<feature type="transmembrane region" description="Helical" evidence="7">
    <location>
        <begin position="33"/>
        <end position="60"/>
    </location>
</feature>
<dbReference type="PROSITE" id="PS50928">
    <property type="entry name" value="ABC_TM1"/>
    <property type="match status" value="1"/>
</dbReference>
<feature type="domain" description="ABC transmembrane type-1" evidence="8">
    <location>
        <begin position="93"/>
        <end position="308"/>
    </location>
</feature>
<reference evidence="9 10" key="1">
    <citation type="submission" date="2022-08" db="EMBL/GenBank/DDBJ databases">
        <title>Paenibacillus endoradicis sp. nov., Paenibacillus radicibacter sp. nov and Paenibacillus pararadicis sp. nov., three cold-adapted plant growth-promoting bacteria isolated from root of Larix gmelinii in Great Khingan.</title>
        <authorList>
            <person name="Xue H."/>
        </authorList>
    </citation>
    <scope>NUCLEOTIDE SEQUENCE [LARGE SCALE GENOMIC DNA]</scope>
    <source>
        <strain evidence="9 10">N5-1-1-5</strain>
    </source>
</reference>
<dbReference type="Pfam" id="PF00528">
    <property type="entry name" value="BPD_transp_1"/>
    <property type="match status" value="1"/>
</dbReference>
<dbReference type="InterPro" id="IPR035906">
    <property type="entry name" value="MetI-like_sf"/>
</dbReference>
<dbReference type="SUPFAM" id="SSF161098">
    <property type="entry name" value="MetI-like"/>
    <property type="match status" value="1"/>
</dbReference>
<dbReference type="EMBL" id="JANQBD010000010">
    <property type="protein sequence ID" value="MCR8632678.1"/>
    <property type="molecule type" value="Genomic_DNA"/>
</dbReference>
<feature type="transmembrane region" description="Helical" evidence="7">
    <location>
        <begin position="133"/>
        <end position="154"/>
    </location>
</feature>
<dbReference type="CDD" id="cd06261">
    <property type="entry name" value="TM_PBP2"/>
    <property type="match status" value="1"/>
</dbReference>
<keyword evidence="10" id="KW-1185">Reference proteome</keyword>
<sequence length="320" mass="36335">MMMNSIATAADVPKPSLRTKLYNSWRRVMRFKILYLLLLPELIYFVVFKYIPMLGIVIAFKNYNIGLGFWDSPWVGFNNFKNFINGVYFWDIMNTTITISLGKLLFGFSAPIILALLINEVTVGWFKKSVQTVTYLPHFISWVIAYGLMVALLSPGEGFVNLLMKQYGFQPISFLTEPGWIRPLIIGSDIWKEVGWGAILYLAALAGIDPSLYEAARMDGASKWRQLWHVTLPGIRNVIIILLIIRLSSILDAGFDQIFMMSNTFNADKSDIIDTWVYRQGIEQMQISLATAVGVFKSVIAFVLVLSANKLAKKFDGQIW</sequence>
<evidence type="ECO:0000256" key="5">
    <source>
        <dbReference type="ARBA" id="ARBA00022989"/>
    </source>
</evidence>
<comment type="subcellular location">
    <subcellularLocation>
        <location evidence="1 7">Cell membrane</location>
        <topology evidence="1 7">Multi-pass membrane protein</topology>
    </subcellularLocation>
</comment>
<organism evidence="9 10">
    <name type="scientific">Paenibacillus radicis</name>
    <name type="common">ex Xue et al. 2023</name>
    <dbReference type="NCBI Taxonomy" id="2972489"/>
    <lineage>
        <taxon>Bacteria</taxon>
        <taxon>Bacillati</taxon>
        <taxon>Bacillota</taxon>
        <taxon>Bacilli</taxon>
        <taxon>Bacillales</taxon>
        <taxon>Paenibacillaceae</taxon>
        <taxon>Paenibacillus</taxon>
    </lineage>
</organism>
<comment type="caution">
    <text evidence="9">The sequence shown here is derived from an EMBL/GenBank/DDBJ whole genome shotgun (WGS) entry which is preliminary data.</text>
</comment>
<keyword evidence="5 7" id="KW-1133">Transmembrane helix</keyword>
<evidence type="ECO:0000256" key="1">
    <source>
        <dbReference type="ARBA" id="ARBA00004651"/>
    </source>
</evidence>
<comment type="similarity">
    <text evidence="7">Belongs to the binding-protein-dependent transport system permease family.</text>
</comment>
<proteinExistence type="inferred from homology"/>
<evidence type="ECO:0000313" key="10">
    <source>
        <dbReference type="Proteomes" id="UP001300012"/>
    </source>
</evidence>
<name>A0ABT1YHL4_9BACL</name>
<evidence type="ECO:0000259" key="8">
    <source>
        <dbReference type="PROSITE" id="PS50928"/>
    </source>
</evidence>